<keyword evidence="4" id="KW-1185">Reference proteome</keyword>
<keyword evidence="1" id="KW-0812">Transmembrane</keyword>
<comment type="caution">
    <text evidence="3">The sequence shown here is derived from an EMBL/GenBank/DDBJ whole genome shotgun (WGS) entry which is preliminary data.</text>
</comment>
<gene>
    <name evidence="3" type="ORF">LNKW23_17110</name>
</gene>
<dbReference type="InterPro" id="IPR022472">
    <property type="entry name" value="VPLPA-CTERM"/>
</dbReference>
<evidence type="ECO:0000256" key="1">
    <source>
        <dbReference type="SAM" id="Phobius"/>
    </source>
</evidence>
<dbReference type="NCBIfam" id="TIGR02595">
    <property type="entry name" value="PEP_CTERM"/>
    <property type="match status" value="1"/>
</dbReference>
<dbReference type="Proteomes" id="UP001239909">
    <property type="component" value="Unassembled WGS sequence"/>
</dbReference>
<name>A0ABQ6LMS5_9RHOB</name>
<proteinExistence type="predicted"/>
<feature type="transmembrane region" description="Helical" evidence="1">
    <location>
        <begin position="201"/>
        <end position="220"/>
    </location>
</feature>
<evidence type="ECO:0000313" key="4">
    <source>
        <dbReference type="Proteomes" id="UP001239909"/>
    </source>
</evidence>
<keyword evidence="1" id="KW-0472">Membrane</keyword>
<keyword evidence="2" id="KW-0732">Signal</keyword>
<dbReference type="EMBL" id="BSYI01000011">
    <property type="protein sequence ID" value="GMG82498.1"/>
    <property type="molecule type" value="Genomic_DNA"/>
</dbReference>
<feature type="signal peptide" evidence="2">
    <location>
        <begin position="1"/>
        <end position="22"/>
    </location>
</feature>
<keyword evidence="1" id="KW-1133">Transmembrane helix</keyword>
<sequence>MNTRLLSIIAAAGIAVSTSANALFVDLTDTSLFPAGPVGGPVATSVGGVTVTVTSSPNTLNFNDIIASPGTSAFCTAGGGSFACDSDGAGIGGPNPDEINGDEVLTITFSEAVEITAFYLLDFFFDEDDEESAEISYDSGPSDVVDATEVFVQFGNGFFASTGLSRITSTVTFVALDSNDLQGVGDFAVAGLEFNLIEREIPVPAALPLMLTGLAGLALYRRRRAA</sequence>
<organism evidence="3 4">
    <name type="scientific">Paralimibaculum aggregatum</name>
    <dbReference type="NCBI Taxonomy" id="3036245"/>
    <lineage>
        <taxon>Bacteria</taxon>
        <taxon>Pseudomonadati</taxon>
        <taxon>Pseudomonadota</taxon>
        <taxon>Alphaproteobacteria</taxon>
        <taxon>Rhodobacterales</taxon>
        <taxon>Paracoccaceae</taxon>
        <taxon>Paralimibaculum</taxon>
    </lineage>
</organism>
<dbReference type="NCBIfam" id="TIGR03370">
    <property type="entry name" value="VPLPA-CTERM"/>
    <property type="match status" value="1"/>
</dbReference>
<accession>A0ABQ6LMS5</accession>
<feature type="chain" id="PRO_5046809627" description="Secreted protein" evidence="2">
    <location>
        <begin position="23"/>
        <end position="226"/>
    </location>
</feature>
<evidence type="ECO:0008006" key="5">
    <source>
        <dbReference type="Google" id="ProtNLM"/>
    </source>
</evidence>
<dbReference type="InterPro" id="IPR013424">
    <property type="entry name" value="Ice-binding_C"/>
</dbReference>
<evidence type="ECO:0000256" key="2">
    <source>
        <dbReference type="SAM" id="SignalP"/>
    </source>
</evidence>
<reference evidence="3 4" key="1">
    <citation type="submission" date="2023-04" db="EMBL/GenBank/DDBJ databases">
        <title>Marinoamorphus aggregata gen. nov., sp. Nov., isolate from tissue of brittle star Ophioplocus japonicus.</title>
        <authorList>
            <person name="Kawano K."/>
            <person name="Sawayama S."/>
            <person name="Nakagawa S."/>
        </authorList>
    </citation>
    <scope>NUCLEOTIDE SEQUENCE [LARGE SCALE GENOMIC DNA]</scope>
    <source>
        <strain evidence="3 4">NKW23</strain>
    </source>
</reference>
<protein>
    <recommendedName>
        <fullName evidence="5">Secreted protein</fullName>
    </recommendedName>
</protein>
<evidence type="ECO:0000313" key="3">
    <source>
        <dbReference type="EMBL" id="GMG82498.1"/>
    </source>
</evidence>
<dbReference type="RefSeq" id="WP_285671280.1">
    <property type="nucleotide sequence ID" value="NZ_BSYI01000011.1"/>
</dbReference>